<organism evidence="1">
    <name type="scientific">Sinorhizobium medicae</name>
    <dbReference type="NCBI Taxonomy" id="110321"/>
    <lineage>
        <taxon>Bacteria</taxon>
        <taxon>Pseudomonadati</taxon>
        <taxon>Pseudomonadota</taxon>
        <taxon>Alphaproteobacteria</taxon>
        <taxon>Hyphomicrobiales</taxon>
        <taxon>Rhizobiaceae</taxon>
        <taxon>Sinorhizobium/Ensifer group</taxon>
        <taxon>Sinorhizobium</taxon>
    </lineage>
</organism>
<name>A0A508WW74_9HYPH</name>
<dbReference type="Proteomes" id="UP000507954">
    <property type="component" value="Unassembled WGS sequence"/>
</dbReference>
<proteinExistence type="predicted"/>
<gene>
    <name evidence="1" type="ORF">EMEDMD4_1290007</name>
</gene>
<reference evidence="1" key="1">
    <citation type="submission" date="2019-06" db="EMBL/GenBank/DDBJ databases">
        <authorList>
            <person name="Le Quere A."/>
            <person name="Colella S."/>
        </authorList>
    </citation>
    <scope>NUCLEOTIDE SEQUENCE</scope>
    <source>
        <strain evidence="1">EmedicaeMD41</strain>
    </source>
</reference>
<protein>
    <submittedName>
        <fullName evidence="1">Uncharacterized protein</fullName>
    </submittedName>
</protein>
<evidence type="ECO:0000313" key="1">
    <source>
        <dbReference type="EMBL" id="VTZ59939.1"/>
    </source>
</evidence>
<dbReference type="EMBL" id="CABFNB010000034">
    <property type="protein sequence ID" value="VTZ59939.1"/>
    <property type="molecule type" value="Genomic_DNA"/>
</dbReference>
<sequence length="188" mass="21022">MLSDGPPFGRSVDPVQRVLAVFEDVQGARAQRIVRARLHATVLQAIFFQFRLPLHHIFGRDPARPLALVLHHTTARPLESGAAQRDAVAHRLAFDLDEIEEVPSYVDHNGSGRLACRIGHSLPAVSGIDFFKGDRRHRIRLRWPFAVHLREDGACACGRHRATRFVRLTQGCSSARNAQRRGGSESQE</sequence>
<dbReference type="AlphaFoldDB" id="A0A508WW74"/>
<accession>A0A508WW74</accession>